<dbReference type="GO" id="GO:0033309">
    <property type="term" value="C:SBF transcription complex"/>
    <property type="evidence" value="ECO:0007669"/>
    <property type="project" value="TreeGrafter"/>
</dbReference>
<keyword evidence="3" id="KW-1185">Reference proteome</keyword>
<dbReference type="GO" id="GO:0030907">
    <property type="term" value="C:MBF transcription complex"/>
    <property type="evidence" value="ECO:0007669"/>
    <property type="project" value="TreeGrafter"/>
</dbReference>
<dbReference type="PANTHER" id="PTHR43828:SF5">
    <property type="entry name" value="TRANSCRIPTIONAL REPRESSOR XBP1"/>
    <property type="match status" value="1"/>
</dbReference>
<dbReference type="GO" id="GO:0003677">
    <property type="term" value="F:DNA binding"/>
    <property type="evidence" value="ECO:0007669"/>
    <property type="project" value="InterPro"/>
</dbReference>
<feature type="domain" description="HTH APSES-type" evidence="1">
    <location>
        <begin position="30"/>
        <end position="132"/>
    </location>
</feature>
<organism evidence="2 3">
    <name type="scientific">Pachysolen tannophilus NRRL Y-2460</name>
    <dbReference type="NCBI Taxonomy" id="669874"/>
    <lineage>
        <taxon>Eukaryota</taxon>
        <taxon>Fungi</taxon>
        <taxon>Dikarya</taxon>
        <taxon>Ascomycota</taxon>
        <taxon>Saccharomycotina</taxon>
        <taxon>Pichiomycetes</taxon>
        <taxon>Pachysolenaceae</taxon>
        <taxon>Pachysolen</taxon>
    </lineage>
</organism>
<dbReference type="AlphaFoldDB" id="A0A1E4TSI0"/>
<proteinExistence type="predicted"/>
<dbReference type="PROSITE" id="PS51299">
    <property type="entry name" value="HTH_APSES"/>
    <property type="match status" value="1"/>
</dbReference>
<sequence>MRESSNKSSSPITNKLFQSIPNSSQISKRKYSTSIDERNFLTVYEYQINNNYIIWDYHTGLVHLTGLWKAIGNRKADIVKLIDSSPNLINVVKRVRGGFLKIQGTWIPFNIAKQLARRFCYDIRFQLIPLFG</sequence>
<accession>A0A1E4TSI0</accession>
<dbReference type="STRING" id="669874.A0A1E4TSI0"/>
<reference evidence="3" key="1">
    <citation type="submission" date="2016-05" db="EMBL/GenBank/DDBJ databases">
        <title>Comparative genomics of biotechnologically important yeasts.</title>
        <authorList>
            <consortium name="DOE Joint Genome Institute"/>
            <person name="Riley R."/>
            <person name="Haridas S."/>
            <person name="Wolfe K.H."/>
            <person name="Lopes M.R."/>
            <person name="Hittinger C.T."/>
            <person name="Goker M."/>
            <person name="Salamov A."/>
            <person name="Wisecaver J."/>
            <person name="Long T.M."/>
            <person name="Aerts A.L."/>
            <person name="Barry K."/>
            <person name="Choi C."/>
            <person name="Clum A."/>
            <person name="Coughlan A.Y."/>
            <person name="Deshpande S."/>
            <person name="Douglass A.P."/>
            <person name="Hanson S.J."/>
            <person name="Klenk H.-P."/>
            <person name="Labutti K."/>
            <person name="Lapidus A."/>
            <person name="Lindquist E."/>
            <person name="Lipzen A."/>
            <person name="Meier-Kolthoff J.P."/>
            <person name="Ohm R.A."/>
            <person name="Otillar R.P."/>
            <person name="Pangilinan J."/>
            <person name="Peng Y."/>
            <person name="Rokas A."/>
            <person name="Rosa C.A."/>
            <person name="Scheuner C."/>
            <person name="Sibirny A.A."/>
            <person name="Slot J.C."/>
            <person name="Stielow J.B."/>
            <person name="Sun H."/>
            <person name="Kurtzman C.P."/>
            <person name="Blackwell M."/>
            <person name="Grigoriev I.V."/>
            <person name="Jeffries T.W."/>
        </authorList>
    </citation>
    <scope>NUCLEOTIDE SEQUENCE [LARGE SCALE GENOMIC DNA]</scope>
    <source>
        <strain evidence="3">NRRL Y-2460</strain>
    </source>
</reference>
<dbReference type="SUPFAM" id="SSF54616">
    <property type="entry name" value="DNA-binding domain of Mlu1-box binding protein MBP1"/>
    <property type="match status" value="1"/>
</dbReference>
<dbReference type="EMBL" id="KV454015">
    <property type="protein sequence ID" value="ODV94628.1"/>
    <property type="molecule type" value="Genomic_DNA"/>
</dbReference>
<dbReference type="InterPro" id="IPR036887">
    <property type="entry name" value="HTH_APSES_sf"/>
</dbReference>
<gene>
    <name evidence="2" type="ORF">PACTADRAFT_44117</name>
</gene>
<dbReference type="PANTHER" id="PTHR43828">
    <property type="entry name" value="ASPARAGINASE"/>
    <property type="match status" value="1"/>
</dbReference>
<evidence type="ECO:0000259" key="1">
    <source>
        <dbReference type="PROSITE" id="PS51299"/>
    </source>
</evidence>
<dbReference type="Proteomes" id="UP000094236">
    <property type="component" value="Unassembled WGS sequence"/>
</dbReference>
<dbReference type="InterPro" id="IPR051642">
    <property type="entry name" value="SWI6-like"/>
</dbReference>
<dbReference type="InterPro" id="IPR003163">
    <property type="entry name" value="Tscrpt_reg_HTH_APSES-type"/>
</dbReference>
<dbReference type="Gene3D" id="3.10.260.10">
    <property type="entry name" value="Transcription regulator HTH, APSES-type DNA-binding domain"/>
    <property type="match status" value="1"/>
</dbReference>
<dbReference type="GO" id="GO:0000981">
    <property type="term" value="F:DNA-binding transcription factor activity, RNA polymerase II-specific"/>
    <property type="evidence" value="ECO:0007669"/>
    <property type="project" value="UniProtKB-ARBA"/>
</dbReference>
<feature type="non-terminal residue" evidence="2">
    <location>
        <position position="132"/>
    </location>
</feature>
<evidence type="ECO:0000313" key="3">
    <source>
        <dbReference type="Proteomes" id="UP000094236"/>
    </source>
</evidence>
<dbReference type="OrthoDB" id="5562739at2759"/>
<evidence type="ECO:0000313" key="2">
    <source>
        <dbReference type="EMBL" id="ODV94628.1"/>
    </source>
</evidence>
<protein>
    <recommendedName>
        <fullName evidence="1">HTH APSES-type domain-containing protein</fullName>
    </recommendedName>
</protein>
<name>A0A1E4TSI0_PACTA</name>